<reference evidence="2 3" key="1">
    <citation type="journal article" date="2019" name="Commun. Biol.">
        <title>The bagworm genome reveals a unique fibroin gene that provides high tensile strength.</title>
        <authorList>
            <person name="Kono N."/>
            <person name="Nakamura H."/>
            <person name="Ohtoshi R."/>
            <person name="Tomita M."/>
            <person name="Numata K."/>
            <person name="Arakawa K."/>
        </authorList>
    </citation>
    <scope>NUCLEOTIDE SEQUENCE [LARGE SCALE GENOMIC DNA]</scope>
</reference>
<evidence type="ECO:0000313" key="2">
    <source>
        <dbReference type="EMBL" id="GBP16248.1"/>
    </source>
</evidence>
<evidence type="ECO:0000256" key="1">
    <source>
        <dbReference type="SAM" id="MobiDB-lite"/>
    </source>
</evidence>
<dbReference type="AlphaFoldDB" id="A0A4C1TQL7"/>
<keyword evidence="3" id="KW-1185">Reference proteome</keyword>
<proteinExistence type="predicted"/>
<comment type="caution">
    <text evidence="2">The sequence shown here is derived from an EMBL/GenBank/DDBJ whole genome shotgun (WGS) entry which is preliminary data.</text>
</comment>
<name>A0A4C1TQL7_EUMVA</name>
<evidence type="ECO:0000313" key="3">
    <source>
        <dbReference type="Proteomes" id="UP000299102"/>
    </source>
</evidence>
<accession>A0A4C1TQL7</accession>
<feature type="region of interest" description="Disordered" evidence="1">
    <location>
        <begin position="48"/>
        <end position="94"/>
    </location>
</feature>
<sequence length="94" mass="10570">MRLHEGPSNLTFARFLKAIPAERLQPKQATGRAITYAASTRRSARYPRNGRNIKTINQVARDRPPTRAAPARRRLLHKADGSRGVPSSERRLAN</sequence>
<dbReference type="Proteomes" id="UP000299102">
    <property type="component" value="Unassembled WGS sequence"/>
</dbReference>
<protein>
    <submittedName>
        <fullName evidence="2">Uncharacterized protein</fullName>
    </submittedName>
</protein>
<organism evidence="2 3">
    <name type="scientific">Eumeta variegata</name>
    <name type="common">Bagworm moth</name>
    <name type="synonym">Eumeta japonica</name>
    <dbReference type="NCBI Taxonomy" id="151549"/>
    <lineage>
        <taxon>Eukaryota</taxon>
        <taxon>Metazoa</taxon>
        <taxon>Ecdysozoa</taxon>
        <taxon>Arthropoda</taxon>
        <taxon>Hexapoda</taxon>
        <taxon>Insecta</taxon>
        <taxon>Pterygota</taxon>
        <taxon>Neoptera</taxon>
        <taxon>Endopterygota</taxon>
        <taxon>Lepidoptera</taxon>
        <taxon>Glossata</taxon>
        <taxon>Ditrysia</taxon>
        <taxon>Tineoidea</taxon>
        <taxon>Psychidae</taxon>
        <taxon>Oiketicinae</taxon>
        <taxon>Eumeta</taxon>
    </lineage>
</organism>
<dbReference type="EMBL" id="BGZK01000078">
    <property type="protein sequence ID" value="GBP16248.1"/>
    <property type="molecule type" value="Genomic_DNA"/>
</dbReference>
<gene>
    <name evidence="2" type="ORF">EVAR_93617_1</name>
</gene>